<sequence length="228" mass="25647">MSEPSKDGSCAVKQPAKRSIHDSFTDQEYIWLARHLAVGQISTTGQLIAVSLAAIEMIWGLEVDLALNQQGATLYRFVAAVVNHQQQHPETIYTAIMYCLRVSEAIKVRLRLWKVGQHPLAAALCCRRMFLAAIISASKFLLDRPIPNSSWAKMVGLNAVEVSRSEFIFLALINYRLHVKQVDLYSAICTLAKHLEDNEPITHFISFMFKYNQAHSQSKLALLPIVKP</sequence>
<evidence type="ECO:0000313" key="2">
    <source>
        <dbReference type="Proteomes" id="UP001165960"/>
    </source>
</evidence>
<protein>
    <submittedName>
        <fullName evidence="1">PHO85 cyclin-5</fullName>
    </submittedName>
</protein>
<evidence type="ECO:0000313" key="1">
    <source>
        <dbReference type="EMBL" id="KAJ9069352.1"/>
    </source>
</evidence>
<proteinExistence type="predicted"/>
<dbReference type="EMBL" id="QTSX02003637">
    <property type="protein sequence ID" value="KAJ9069352.1"/>
    <property type="molecule type" value="Genomic_DNA"/>
</dbReference>
<dbReference type="Proteomes" id="UP001165960">
    <property type="component" value="Unassembled WGS sequence"/>
</dbReference>
<gene>
    <name evidence="1" type="primary">PCL5_7</name>
    <name evidence="1" type="ORF">DSO57_1019352</name>
</gene>
<comment type="caution">
    <text evidence="1">The sequence shown here is derived from an EMBL/GenBank/DDBJ whole genome shotgun (WGS) entry which is preliminary data.</text>
</comment>
<accession>A0ACC2T464</accession>
<reference evidence="1" key="1">
    <citation type="submission" date="2022-04" db="EMBL/GenBank/DDBJ databases">
        <title>Genome of the entomopathogenic fungus Entomophthora muscae.</title>
        <authorList>
            <person name="Elya C."/>
            <person name="Lovett B.R."/>
            <person name="Lee E."/>
            <person name="Macias A.M."/>
            <person name="Hajek A.E."/>
            <person name="De Bivort B.L."/>
            <person name="Kasson M.T."/>
            <person name="De Fine Licht H.H."/>
            <person name="Stajich J.E."/>
        </authorList>
    </citation>
    <scope>NUCLEOTIDE SEQUENCE</scope>
    <source>
        <strain evidence="1">Berkeley</strain>
    </source>
</reference>
<organism evidence="1 2">
    <name type="scientific">Entomophthora muscae</name>
    <dbReference type="NCBI Taxonomy" id="34485"/>
    <lineage>
        <taxon>Eukaryota</taxon>
        <taxon>Fungi</taxon>
        <taxon>Fungi incertae sedis</taxon>
        <taxon>Zoopagomycota</taxon>
        <taxon>Entomophthoromycotina</taxon>
        <taxon>Entomophthoromycetes</taxon>
        <taxon>Entomophthorales</taxon>
        <taxon>Entomophthoraceae</taxon>
        <taxon>Entomophthora</taxon>
    </lineage>
</organism>
<keyword evidence="2" id="KW-1185">Reference proteome</keyword>
<name>A0ACC2T464_9FUNG</name>